<evidence type="ECO:0000256" key="2">
    <source>
        <dbReference type="SAM" id="Phobius"/>
    </source>
</evidence>
<dbReference type="Proteomes" id="UP000237846">
    <property type="component" value="Unassembled WGS sequence"/>
</dbReference>
<feature type="compositionally biased region" description="Basic and acidic residues" evidence="1">
    <location>
        <begin position="694"/>
        <end position="710"/>
    </location>
</feature>
<evidence type="ECO:0000256" key="1">
    <source>
        <dbReference type="SAM" id="MobiDB-lite"/>
    </source>
</evidence>
<feature type="chain" id="PRO_5039167198" description="Glycoprotein" evidence="3">
    <location>
        <begin position="22"/>
        <end position="755"/>
    </location>
</feature>
<feature type="compositionally biased region" description="Basic and acidic residues" evidence="1">
    <location>
        <begin position="746"/>
        <end position="755"/>
    </location>
</feature>
<dbReference type="Pfam" id="PF19516">
    <property type="entry name" value="DUF6049"/>
    <property type="match status" value="1"/>
</dbReference>
<evidence type="ECO:0000313" key="5">
    <source>
        <dbReference type="Proteomes" id="UP000237846"/>
    </source>
</evidence>
<gene>
    <name evidence="4" type="ORF">CLV72_103160</name>
</gene>
<protein>
    <recommendedName>
        <fullName evidence="6">Glycoprotein</fullName>
    </recommendedName>
</protein>
<evidence type="ECO:0000313" key="4">
    <source>
        <dbReference type="EMBL" id="PRX99559.1"/>
    </source>
</evidence>
<proteinExistence type="predicted"/>
<evidence type="ECO:0008006" key="6">
    <source>
        <dbReference type="Google" id="ProtNLM"/>
    </source>
</evidence>
<sequence length="755" mass="78566">MLASAAAVLAAALPAVGAVPAAPPAQAETRATEVPLAIDRLTPSAPDPDSTIRVSGSVTNVTDFEQPQVDVRLRYSAIPLTSRDALQEYLEGSLEPGGLSVSESVSGTLGVNESSDWSLEVPAAELPFTEFGVYPIAIEAVNGAGVRIAYERTLLPFDGANAPDPTSVAWIWPLIDTPQRVDDTTFLDQQLDTSLAPDGRLGQLLAVGDASTIPLTWAIDPALLDDAEAMAAESYQLAAEPPAPDAPSPSAEPAPEPSAVPGSENARAWLEDLRGAVEPESLITTPYADPDVVGLIDGGLEEDINSAVTEGTVAANRVLESVVQNGISWAPDGMLDPDARDVLAARGTDTFVVSDLALPVRSDVGHTPDAAATISSVQGELNAVVTDSGITEAISADTRTATAATQARQLFLAETALISLERPEDSRTVVAAPDRHWNPDPEFAAGLLDATRSASWLQPVSLADAVDGTDSTGLRGELRIPDGAAPALGRQALDEVAAVRTDITNLTGALSAEEGAAERAFERAVLRMESASWATYRDRAAQLRDAVSTAVAADAAQIRVVPGEPITLAGQSGTAPVVVANDLDHAVTVRLTAVSENPARLEVGEFEDVLEIGSEGRATVQIPLRAGINGPSEITLQLSGTDGRPISEGAEAVVMPVAVTGLGSTAMWITVAAVAILVGAVGMRVLRRIRRAGRHEEPPAPAPRADDGSWRPDASTPERPARPAVTSRPVRRPIAVRGTTGAFPRKSAEDPRTGR</sequence>
<feature type="transmembrane region" description="Helical" evidence="2">
    <location>
        <begin position="666"/>
        <end position="686"/>
    </location>
</feature>
<dbReference type="AlphaFoldDB" id="A0A2T0Q6V5"/>
<reference evidence="4 5" key="1">
    <citation type="submission" date="2018-03" db="EMBL/GenBank/DDBJ databases">
        <title>Genomic Encyclopedia of Archaeal and Bacterial Type Strains, Phase II (KMG-II): from individual species to whole genera.</title>
        <authorList>
            <person name="Goeker M."/>
        </authorList>
    </citation>
    <scope>NUCLEOTIDE SEQUENCE [LARGE SCALE GENOMIC DNA]</scope>
    <source>
        <strain evidence="4 5">DSM 45601</strain>
    </source>
</reference>
<feature type="region of interest" description="Disordered" evidence="1">
    <location>
        <begin position="237"/>
        <end position="263"/>
    </location>
</feature>
<dbReference type="InterPro" id="IPR046112">
    <property type="entry name" value="DUF6049"/>
</dbReference>
<feature type="region of interest" description="Disordered" evidence="1">
    <location>
        <begin position="694"/>
        <end position="755"/>
    </location>
</feature>
<accession>A0A2T0Q6V5</accession>
<feature type="signal peptide" evidence="3">
    <location>
        <begin position="1"/>
        <end position="21"/>
    </location>
</feature>
<feature type="compositionally biased region" description="Pro residues" evidence="1">
    <location>
        <begin position="241"/>
        <end position="258"/>
    </location>
</feature>
<keyword evidence="2" id="KW-1133">Transmembrane helix</keyword>
<name>A0A2T0Q6V5_9ACTN</name>
<dbReference type="EMBL" id="PVZC01000003">
    <property type="protein sequence ID" value="PRX99559.1"/>
    <property type="molecule type" value="Genomic_DNA"/>
</dbReference>
<organism evidence="4 5">
    <name type="scientific">Allonocardiopsis opalescens</name>
    <dbReference type="NCBI Taxonomy" id="1144618"/>
    <lineage>
        <taxon>Bacteria</taxon>
        <taxon>Bacillati</taxon>
        <taxon>Actinomycetota</taxon>
        <taxon>Actinomycetes</taxon>
        <taxon>Streptosporangiales</taxon>
        <taxon>Allonocardiopsis</taxon>
    </lineage>
</organism>
<keyword evidence="2" id="KW-0812">Transmembrane</keyword>
<keyword evidence="3" id="KW-0732">Signal</keyword>
<evidence type="ECO:0000256" key="3">
    <source>
        <dbReference type="SAM" id="SignalP"/>
    </source>
</evidence>
<keyword evidence="2" id="KW-0472">Membrane</keyword>
<comment type="caution">
    <text evidence="4">The sequence shown here is derived from an EMBL/GenBank/DDBJ whole genome shotgun (WGS) entry which is preliminary data.</text>
</comment>
<keyword evidence="5" id="KW-1185">Reference proteome</keyword>